<dbReference type="GO" id="GO:0016627">
    <property type="term" value="F:oxidoreductase activity, acting on the CH-CH group of donors"/>
    <property type="evidence" value="ECO:0007669"/>
    <property type="project" value="TreeGrafter"/>
</dbReference>
<keyword evidence="4" id="KW-1185">Reference proteome</keyword>
<feature type="domain" description="Pyridoxamine 5'-phosphate oxidase N-terminal" evidence="2">
    <location>
        <begin position="13"/>
        <end position="126"/>
    </location>
</feature>
<dbReference type="NCBIfam" id="TIGR03618">
    <property type="entry name" value="Rv1155_F420"/>
    <property type="match status" value="1"/>
</dbReference>
<dbReference type="PANTHER" id="PTHR35176:SF6">
    <property type="entry name" value="HEME OXYGENASE HI_0854-RELATED"/>
    <property type="match status" value="1"/>
</dbReference>
<dbReference type="EMBL" id="SPQB01000040">
    <property type="protein sequence ID" value="TFU31827.1"/>
    <property type="molecule type" value="Genomic_DNA"/>
</dbReference>
<dbReference type="Proteomes" id="UP000298358">
    <property type="component" value="Unassembled WGS sequence"/>
</dbReference>
<proteinExistence type="predicted"/>
<accession>A0A4Y9FRG8</accession>
<evidence type="ECO:0000259" key="2">
    <source>
        <dbReference type="Pfam" id="PF01243"/>
    </source>
</evidence>
<evidence type="ECO:0000313" key="4">
    <source>
        <dbReference type="Proteomes" id="UP000298358"/>
    </source>
</evidence>
<dbReference type="GO" id="GO:0005829">
    <property type="term" value="C:cytosol"/>
    <property type="evidence" value="ECO:0007669"/>
    <property type="project" value="TreeGrafter"/>
</dbReference>
<dbReference type="OrthoDB" id="162914at2"/>
<reference evidence="3 4" key="1">
    <citation type="submission" date="2019-03" db="EMBL/GenBank/DDBJ databases">
        <title>Diversity of the mouse oral microbiome.</title>
        <authorList>
            <person name="Joseph S."/>
            <person name="Aduse-Opoku J."/>
            <person name="Curtis M."/>
            <person name="Wade W."/>
            <person name="Hashim A."/>
        </authorList>
    </citation>
    <scope>NUCLEOTIDE SEQUENCE [LARGE SCALE GENOMIC DNA]</scope>
    <source>
        <strain evidence="3 4">P1012</strain>
    </source>
</reference>
<dbReference type="Gene3D" id="2.30.110.10">
    <property type="entry name" value="Electron Transport, Fmn-binding Protein, Chain A"/>
    <property type="match status" value="1"/>
</dbReference>
<gene>
    <name evidence="3" type="ORF">E4U02_12925</name>
</gene>
<organism evidence="3 4">
    <name type="scientific">Microbacterium paludicola</name>
    <dbReference type="NCBI Taxonomy" id="300019"/>
    <lineage>
        <taxon>Bacteria</taxon>
        <taxon>Bacillati</taxon>
        <taxon>Actinomycetota</taxon>
        <taxon>Actinomycetes</taxon>
        <taxon>Micrococcales</taxon>
        <taxon>Microbacteriaceae</taxon>
        <taxon>Microbacterium</taxon>
    </lineage>
</organism>
<dbReference type="InterPro" id="IPR052019">
    <property type="entry name" value="F420H2_bilvrd_red/Heme_oxyg"/>
</dbReference>
<keyword evidence="1" id="KW-0560">Oxidoreductase</keyword>
<sequence>MIRWSDVAPLFTTTAVAHLATVGADGGPRSVPLWIDVEGESDLVFFTVAGSLKDRNIARDPRVAISITEPGKPLHMATVRGGVVERLEGDAALPTVDRIARKYTGEPYELREGLAVMVVRPTSWWALDYSDE</sequence>
<evidence type="ECO:0000256" key="1">
    <source>
        <dbReference type="ARBA" id="ARBA00023002"/>
    </source>
</evidence>
<dbReference type="InterPro" id="IPR019920">
    <property type="entry name" value="F420-binding_dom_put"/>
</dbReference>
<dbReference type="Pfam" id="PF01243">
    <property type="entry name" value="PNPOx_N"/>
    <property type="match status" value="1"/>
</dbReference>
<protein>
    <submittedName>
        <fullName evidence="3">TIGR03618 family F420-dependent PPOX class oxidoreductase</fullName>
    </submittedName>
</protein>
<comment type="caution">
    <text evidence="3">The sequence shown here is derived from an EMBL/GenBank/DDBJ whole genome shotgun (WGS) entry which is preliminary data.</text>
</comment>
<dbReference type="InterPro" id="IPR012349">
    <property type="entry name" value="Split_barrel_FMN-bd"/>
</dbReference>
<dbReference type="RefSeq" id="WP_135115247.1">
    <property type="nucleotide sequence ID" value="NZ_JADGLL010000040.1"/>
</dbReference>
<dbReference type="PANTHER" id="PTHR35176">
    <property type="entry name" value="HEME OXYGENASE HI_0854-RELATED"/>
    <property type="match status" value="1"/>
</dbReference>
<dbReference type="SUPFAM" id="SSF50475">
    <property type="entry name" value="FMN-binding split barrel"/>
    <property type="match status" value="1"/>
</dbReference>
<dbReference type="GO" id="GO:0070967">
    <property type="term" value="F:coenzyme F420 binding"/>
    <property type="evidence" value="ECO:0007669"/>
    <property type="project" value="TreeGrafter"/>
</dbReference>
<evidence type="ECO:0000313" key="3">
    <source>
        <dbReference type="EMBL" id="TFU31827.1"/>
    </source>
</evidence>
<name>A0A4Y9FRG8_9MICO</name>
<dbReference type="InterPro" id="IPR011576">
    <property type="entry name" value="Pyridox_Oxase_N"/>
</dbReference>
<dbReference type="AlphaFoldDB" id="A0A4Y9FRG8"/>